<accession>A0A382J0A5</accession>
<reference evidence="1" key="1">
    <citation type="submission" date="2018-05" db="EMBL/GenBank/DDBJ databases">
        <authorList>
            <person name="Lanie J.A."/>
            <person name="Ng W.-L."/>
            <person name="Kazmierczak K.M."/>
            <person name="Andrzejewski T.M."/>
            <person name="Davidsen T.M."/>
            <person name="Wayne K.J."/>
            <person name="Tettelin H."/>
            <person name="Glass J.I."/>
            <person name="Rusch D."/>
            <person name="Podicherti R."/>
            <person name="Tsui H.-C.T."/>
            <person name="Winkler M.E."/>
        </authorList>
    </citation>
    <scope>NUCLEOTIDE SEQUENCE</scope>
</reference>
<sequence>MFNRMNKLAAILILVSIPLFAQVAEDTTVADTTFADTTDAEKEGGREMFTSVDVSYSQDKGNTDYLSLYYGFNFTLIGDMGPFNDTEFLFDFNRSDDQFDGSPFADDQSLILKFDIWANKRFSPFL</sequence>
<organism evidence="1">
    <name type="scientific">marine metagenome</name>
    <dbReference type="NCBI Taxonomy" id="408172"/>
    <lineage>
        <taxon>unclassified sequences</taxon>
        <taxon>metagenomes</taxon>
        <taxon>ecological metagenomes</taxon>
    </lineage>
</organism>
<evidence type="ECO:0000313" key="1">
    <source>
        <dbReference type="EMBL" id="SVC05326.1"/>
    </source>
</evidence>
<feature type="non-terminal residue" evidence="1">
    <location>
        <position position="126"/>
    </location>
</feature>
<proteinExistence type="predicted"/>
<name>A0A382J0A5_9ZZZZ</name>
<dbReference type="EMBL" id="UINC01070855">
    <property type="protein sequence ID" value="SVC05326.1"/>
    <property type="molecule type" value="Genomic_DNA"/>
</dbReference>
<protein>
    <submittedName>
        <fullName evidence="1">Uncharacterized protein</fullName>
    </submittedName>
</protein>
<gene>
    <name evidence="1" type="ORF">METZ01_LOCUS258180</name>
</gene>
<dbReference type="AlphaFoldDB" id="A0A382J0A5"/>